<evidence type="ECO:0000256" key="1">
    <source>
        <dbReference type="ARBA" id="ARBA00009437"/>
    </source>
</evidence>
<dbReference type="FunFam" id="1.10.10.10:FF:000001">
    <property type="entry name" value="LysR family transcriptional regulator"/>
    <property type="match status" value="1"/>
</dbReference>
<accession>A0A098BQZ2</accession>
<dbReference type="InterPro" id="IPR000847">
    <property type="entry name" value="LysR_HTH_N"/>
</dbReference>
<dbReference type="InterPro" id="IPR036388">
    <property type="entry name" value="WH-like_DNA-bd_sf"/>
</dbReference>
<dbReference type="KEGG" id="rrz:CS378_21565"/>
<dbReference type="Pfam" id="PF00126">
    <property type="entry name" value="HTH_1"/>
    <property type="match status" value="1"/>
</dbReference>
<evidence type="ECO:0000313" key="6">
    <source>
        <dbReference type="EMBL" id="CDZ91134.1"/>
    </source>
</evidence>
<dbReference type="GO" id="GO:0003677">
    <property type="term" value="F:DNA binding"/>
    <property type="evidence" value="ECO:0007669"/>
    <property type="project" value="UniProtKB-KW"/>
</dbReference>
<keyword evidence="3" id="KW-0238">DNA-binding</keyword>
<proteinExistence type="inferred from homology"/>
<evidence type="ECO:0000256" key="5">
    <source>
        <dbReference type="ARBA" id="ARBA00023163"/>
    </source>
</evidence>
<dbReference type="OrthoDB" id="3181812at2"/>
<organism evidence="6 7">
    <name type="scientific">Rhodococcus ruber</name>
    <dbReference type="NCBI Taxonomy" id="1830"/>
    <lineage>
        <taxon>Bacteria</taxon>
        <taxon>Bacillati</taxon>
        <taxon>Actinomycetota</taxon>
        <taxon>Actinomycetes</taxon>
        <taxon>Mycobacteriales</taxon>
        <taxon>Nocardiaceae</taxon>
        <taxon>Rhodococcus</taxon>
    </lineage>
</organism>
<dbReference type="Pfam" id="PF03466">
    <property type="entry name" value="LysR_substrate"/>
    <property type="match status" value="1"/>
</dbReference>
<dbReference type="Proteomes" id="UP000042997">
    <property type="component" value="Unassembled WGS sequence"/>
</dbReference>
<dbReference type="RefSeq" id="WP_010593106.1">
    <property type="nucleotide sequence ID" value="NZ_CP023714.1"/>
</dbReference>
<keyword evidence="5" id="KW-0804">Transcription</keyword>
<dbReference type="SUPFAM" id="SSF46785">
    <property type="entry name" value="Winged helix' DNA-binding domain"/>
    <property type="match status" value="1"/>
</dbReference>
<dbReference type="GeneID" id="66834529"/>
<evidence type="ECO:0000256" key="3">
    <source>
        <dbReference type="ARBA" id="ARBA00023125"/>
    </source>
</evidence>
<dbReference type="InterPro" id="IPR036390">
    <property type="entry name" value="WH_DNA-bd_sf"/>
</dbReference>
<protein>
    <submittedName>
        <fullName evidence="6">LysR family transcriptional regulator</fullName>
    </submittedName>
</protein>
<dbReference type="PROSITE" id="PS50931">
    <property type="entry name" value="HTH_LYSR"/>
    <property type="match status" value="1"/>
</dbReference>
<sequence>MELRQLAYFVAVAEEANFTRAAHRVHISQSGISAQIRQLEHDLGAALFDRSTRAATLTAAGQAALPHARAALASAAAARQAVEEVTTLIRGRLVVGMVTACTVTGLFDALAAFHRAHPGVEITLVEDASDRLVERVRAATVDLALVGTAAAPPPGLEALTLVSEPIVAAVPPGHPLTGRAPLTLADVCAHPVVSMPPGTGIRTVFDRACAAAGLRPDIALQASSPDTVADLAARGLGVAILSRSMAAHVEGRLCGLAVDDATAPAVLSLIWSDTGAPALRELVRHSRRAFALAGTLGTSPAPGHGRE</sequence>
<evidence type="ECO:0000256" key="2">
    <source>
        <dbReference type="ARBA" id="ARBA00023015"/>
    </source>
</evidence>
<dbReference type="GO" id="GO:0003700">
    <property type="term" value="F:DNA-binding transcription factor activity"/>
    <property type="evidence" value="ECO:0007669"/>
    <property type="project" value="InterPro"/>
</dbReference>
<dbReference type="EMBL" id="CCSD01000095">
    <property type="protein sequence ID" value="CDZ91134.1"/>
    <property type="molecule type" value="Genomic_DNA"/>
</dbReference>
<dbReference type="Gene3D" id="1.10.10.10">
    <property type="entry name" value="Winged helix-like DNA-binding domain superfamily/Winged helix DNA-binding domain"/>
    <property type="match status" value="1"/>
</dbReference>
<dbReference type="PRINTS" id="PR00039">
    <property type="entry name" value="HTHLYSR"/>
</dbReference>
<dbReference type="Gene3D" id="3.40.190.290">
    <property type="match status" value="1"/>
</dbReference>
<dbReference type="PANTHER" id="PTHR30346">
    <property type="entry name" value="TRANSCRIPTIONAL DUAL REGULATOR HCAR-RELATED"/>
    <property type="match status" value="1"/>
</dbReference>
<dbReference type="SUPFAM" id="SSF53850">
    <property type="entry name" value="Periplasmic binding protein-like II"/>
    <property type="match status" value="1"/>
</dbReference>
<keyword evidence="4" id="KW-0010">Activator</keyword>
<dbReference type="PANTHER" id="PTHR30346:SF28">
    <property type="entry name" value="HTH-TYPE TRANSCRIPTIONAL REGULATOR CYNR"/>
    <property type="match status" value="1"/>
</dbReference>
<dbReference type="InterPro" id="IPR005119">
    <property type="entry name" value="LysR_subst-bd"/>
</dbReference>
<dbReference type="GO" id="GO:0032993">
    <property type="term" value="C:protein-DNA complex"/>
    <property type="evidence" value="ECO:0007669"/>
    <property type="project" value="TreeGrafter"/>
</dbReference>
<dbReference type="eggNOG" id="COG0583">
    <property type="taxonomic scope" value="Bacteria"/>
</dbReference>
<name>A0A098BQZ2_9NOCA</name>
<comment type="similarity">
    <text evidence="1">Belongs to the LysR transcriptional regulatory family.</text>
</comment>
<dbReference type="AlphaFoldDB" id="A0A098BQZ2"/>
<evidence type="ECO:0000313" key="7">
    <source>
        <dbReference type="Proteomes" id="UP000042997"/>
    </source>
</evidence>
<keyword evidence="2" id="KW-0805">Transcription regulation</keyword>
<reference evidence="6 7" key="1">
    <citation type="journal article" date="2014" name="Genome Announc.">
        <title>Draft Genome Sequence of Propane- and Butane-Oxidizing Actinobacterium Rhodococcus ruber IEGM 231.</title>
        <authorList>
            <person name="Ivshina I.B."/>
            <person name="Kuyukina M.S."/>
            <person name="Krivoruchko A.V."/>
            <person name="Barbe V."/>
            <person name="Fischer C."/>
        </authorList>
    </citation>
    <scope>NUCLEOTIDE SEQUENCE [LARGE SCALE GENOMIC DNA]</scope>
</reference>
<evidence type="ECO:0000256" key="4">
    <source>
        <dbReference type="ARBA" id="ARBA00023159"/>
    </source>
</evidence>
<gene>
    <name evidence="6" type="ORF">RHRU231_800061</name>
</gene>